<reference evidence="1 2" key="1">
    <citation type="submission" date="2024-07" db="EMBL/GenBank/DDBJ databases">
        <authorList>
            <person name="Akdeniz Z."/>
        </authorList>
    </citation>
    <scope>NUCLEOTIDE SEQUENCE [LARGE SCALE GENOMIC DNA]</scope>
</reference>
<evidence type="ECO:0000313" key="2">
    <source>
        <dbReference type="Proteomes" id="UP001642409"/>
    </source>
</evidence>
<comment type="caution">
    <text evidence="1">The sequence shown here is derived from an EMBL/GenBank/DDBJ whole genome shotgun (WGS) entry which is preliminary data.</text>
</comment>
<protein>
    <submittedName>
        <fullName evidence="1">Hypothetical_protein</fullName>
    </submittedName>
</protein>
<evidence type="ECO:0000313" key="1">
    <source>
        <dbReference type="EMBL" id="CAL5970301.1"/>
    </source>
</evidence>
<proteinExistence type="predicted"/>
<dbReference type="EMBL" id="CAXDID020000001">
    <property type="protein sequence ID" value="CAL5970301.1"/>
    <property type="molecule type" value="Genomic_DNA"/>
</dbReference>
<name>A0ABP1GG89_9EUKA</name>
<dbReference type="Proteomes" id="UP001642409">
    <property type="component" value="Unassembled WGS sequence"/>
</dbReference>
<accession>A0ABP1GG89</accession>
<sequence length="236" mass="27356">MKAIVERDLAYPAFIMKNAIICTDFARQEKLEASTLTLITHNISFKLLAKINIDLKKVYEITVISINVKLVIKVSYITSTAYSTFLKYQRMLIFSTFKLQQTTIIFYLIISFVGDISCLKTSLAKNICRCVLVDFLVQFFIYQRAKTLFCYLQRKPSLVEANDEYIEFASKTTNNQKTRVQWSAVACKQICGCHYNLAFAFTAEHMCLNVQFNILSCPKFKQCNQYINYNCIIYNI</sequence>
<gene>
    <name evidence="1" type="ORF">HINF_LOCUS241</name>
</gene>
<organism evidence="1 2">
    <name type="scientific">Hexamita inflata</name>
    <dbReference type="NCBI Taxonomy" id="28002"/>
    <lineage>
        <taxon>Eukaryota</taxon>
        <taxon>Metamonada</taxon>
        <taxon>Diplomonadida</taxon>
        <taxon>Hexamitidae</taxon>
        <taxon>Hexamitinae</taxon>
        <taxon>Hexamita</taxon>
    </lineage>
</organism>
<keyword evidence="2" id="KW-1185">Reference proteome</keyword>